<feature type="transmembrane region" description="Helical" evidence="6">
    <location>
        <begin position="427"/>
        <end position="451"/>
    </location>
</feature>
<evidence type="ECO:0000256" key="6">
    <source>
        <dbReference type="SAM" id="Phobius"/>
    </source>
</evidence>
<evidence type="ECO:0000256" key="3">
    <source>
        <dbReference type="ARBA" id="ARBA00022692"/>
    </source>
</evidence>
<reference evidence="8" key="1">
    <citation type="journal article" date="2021" name="Open Biol.">
        <title>Shared evolutionary footprints suggest mitochondrial oxidative damage underlies multiple complex I losses in fungi.</title>
        <authorList>
            <person name="Schikora-Tamarit M.A."/>
            <person name="Marcet-Houben M."/>
            <person name="Nosek J."/>
            <person name="Gabaldon T."/>
        </authorList>
    </citation>
    <scope>NUCLEOTIDE SEQUENCE</scope>
    <source>
        <strain evidence="8">CBS6075</strain>
    </source>
</reference>
<dbReference type="EMBL" id="JAEUBE010000183">
    <property type="protein sequence ID" value="KAH3667521.1"/>
    <property type="molecule type" value="Genomic_DNA"/>
</dbReference>
<comment type="similarity">
    <text evidence="2">Belongs to the amino acid/polyamine transporter 2 family.</text>
</comment>
<feature type="transmembrane region" description="Helical" evidence="6">
    <location>
        <begin position="310"/>
        <end position="328"/>
    </location>
</feature>
<dbReference type="Proteomes" id="UP000769157">
    <property type="component" value="Unassembled WGS sequence"/>
</dbReference>
<feature type="transmembrane region" description="Helical" evidence="6">
    <location>
        <begin position="165"/>
        <end position="187"/>
    </location>
</feature>
<feature type="transmembrane region" description="Helical" evidence="6">
    <location>
        <begin position="120"/>
        <end position="144"/>
    </location>
</feature>
<protein>
    <recommendedName>
        <fullName evidence="7">Amino acid transporter transmembrane domain-containing protein</fullName>
    </recommendedName>
</protein>
<dbReference type="OrthoDB" id="40134at2759"/>
<reference evidence="8" key="2">
    <citation type="submission" date="2021-01" db="EMBL/GenBank/DDBJ databases">
        <authorList>
            <person name="Schikora-Tamarit M.A."/>
        </authorList>
    </citation>
    <scope>NUCLEOTIDE SEQUENCE</scope>
    <source>
        <strain evidence="8">CBS6075</strain>
    </source>
</reference>
<keyword evidence="4 6" id="KW-1133">Transmembrane helix</keyword>
<gene>
    <name evidence="8" type="ORF">OGAPHI_003170</name>
</gene>
<dbReference type="GeneID" id="70235137"/>
<keyword evidence="3 6" id="KW-0812">Transmembrane</keyword>
<comment type="caution">
    <text evidence="8">The sequence shown here is derived from an EMBL/GenBank/DDBJ whole genome shotgun (WGS) entry which is preliminary data.</text>
</comment>
<evidence type="ECO:0000256" key="4">
    <source>
        <dbReference type="ARBA" id="ARBA00022989"/>
    </source>
</evidence>
<comment type="subcellular location">
    <subcellularLocation>
        <location evidence="1">Membrane</location>
        <topology evidence="1">Multi-pass membrane protein</topology>
    </subcellularLocation>
</comment>
<evidence type="ECO:0000256" key="1">
    <source>
        <dbReference type="ARBA" id="ARBA00004141"/>
    </source>
</evidence>
<feature type="domain" description="Amino acid transporter transmembrane" evidence="7">
    <location>
        <begin position="88"/>
        <end position="452"/>
    </location>
</feature>
<feature type="transmembrane region" description="Helical" evidence="6">
    <location>
        <begin position="491"/>
        <end position="512"/>
    </location>
</feature>
<feature type="transmembrane region" description="Helical" evidence="6">
    <location>
        <begin position="401"/>
        <end position="421"/>
    </location>
</feature>
<proteinExistence type="inferred from homology"/>
<evidence type="ECO:0000313" key="8">
    <source>
        <dbReference type="EMBL" id="KAH3667521.1"/>
    </source>
</evidence>
<dbReference type="GO" id="GO:0016020">
    <property type="term" value="C:membrane"/>
    <property type="evidence" value="ECO:0007669"/>
    <property type="project" value="UniProtKB-SubCell"/>
</dbReference>
<feature type="transmembrane region" description="Helical" evidence="6">
    <location>
        <begin position="359"/>
        <end position="381"/>
    </location>
</feature>
<evidence type="ECO:0000256" key="5">
    <source>
        <dbReference type="ARBA" id="ARBA00023136"/>
    </source>
</evidence>
<dbReference type="PANTHER" id="PTHR22950:SF461">
    <property type="entry name" value="AMINO ACID TRANSPORTER TRANSMEMBRANE DOMAIN-CONTAINING PROTEIN"/>
    <property type="match status" value="1"/>
</dbReference>
<feature type="transmembrane region" description="Helical" evidence="6">
    <location>
        <begin position="229"/>
        <end position="249"/>
    </location>
</feature>
<feature type="transmembrane region" description="Helical" evidence="6">
    <location>
        <begin position="199"/>
        <end position="217"/>
    </location>
</feature>
<sequence length="536" mass="60046">MPNSTTKETADIELVSVHSEKPTHEPSVVTRLFYAQRYMERQYSEVKSQAGFGWWHDWVFSTLKINSLEPKTSTYPTWTDEKLALRSSHWLVCTGLLTSEIMGAYLVPNSYALVGYVPGNLVLIACFVLTLLAGGLLWWLFLLFDSPEYPIRSLAELGRILGGETWAQIVIFLQVVAMFLTAANVGISGLESLVILQDVRYCWTGLLLAFCTGLGIISSIKSFSNIGKFCLVVSFMNYINLFVQMGYFGEPNWQNAKSLLGLDPAPVVASNFVVQTLVYKLVAVSNISYVFAGSVVFPEILSEMKRPWDFWKSMIAAQTAILATYLVYGNYVYSQQGQFANSPAVFGISKISALKGLSVMTFIVGVLQGVFYGHVSTKVFYKNYFPRIFKGLDSRSKKGIILWYVSTTIVWIIIYVIATGVPNVASISAFTSALTMIPLTYVIPFWFYIWASYIKTNTESITNYDENTMEVNGYERPMLEFMKRGFNEQRLLFTFYSVVSLASLAFAGMGLYGSVEYMKDIFANTSATSFSCTSPI</sequence>
<dbReference type="RefSeq" id="XP_046062333.1">
    <property type="nucleotide sequence ID" value="XM_046204120.1"/>
</dbReference>
<keyword evidence="5 6" id="KW-0472">Membrane</keyword>
<dbReference type="AlphaFoldDB" id="A0A9P8T721"/>
<evidence type="ECO:0000256" key="2">
    <source>
        <dbReference type="ARBA" id="ARBA00008066"/>
    </source>
</evidence>
<accession>A0A9P8T721</accession>
<evidence type="ECO:0000259" key="7">
    <source>
        <dbReference type="Pfam" id="PF01490"/>
    </source>
</evidence>
<evidence type="ECO:0000313" key="9">
    <source>
        <dbReference type="Proteomes" id="UP000769157"/>
    </source>
</evidence>
<keyword evidence="9" id="KW-1185">Reference proteome</keyword>
<feature type="transmembrane region" description="Helical" evidence="6">
    <location>
        <begin position="277"/>
        <end position="298"/>
    </location>
</feature>
<dbReference type="Pfam" id="PF01490">
    <property type="entry name" value="Aa_trans"/>
    <property type="match status" value="1"/>
</dbReference>
<dbReference type="InterPro" id="IPR013057">
    <property type="entry name" value="AA_transpt_TM"/>
</dbReference>
<feature type="transmembrane region" description="Helical" evidence="6">
    <location>
        <begin position="90"/>
        <end position="108"/>
    </location>
</feature>
<name>A0A9P8T721_9ASCO</name>
<dbReference type="PANTHER" id="PTHR22950">
    <property type="entry name" value="AMINO ACID TRANSPORTER"/>
    <property type="match status" value="1"/>
</dbReference>
<dbReference type="GO" id="GO:0015179">
    <property type="term" value="F:L-amino acid transmembrane transporter activity"/>
    <property type="evidence" value="ECO:0007669"/>
    <property type="project" value="TreeGrafter"/>
</dbReference>
<organism evidence="8 9">
    <name type="scientific">Ogataea philodendri</name>
    <dbReference type="NCBI Taxonomy" id="1378263"/>
    <lineage>
        <taxon>Eukaryota</taxon>
        <taxon>Fungi</taxon>
        <taxon>Dikarya</taxon>
        <taxon>Ascomycota</taxon>
        <taxon>Saccharomycotina</taxon>
        <taxon>Pichiomycetes</taxon>
        <taxon>Pichiales</taxon>
        <taxon>Pichiaceae</taxon>
        <taxon>Ogataea</taxon>
    </lineage>
</organism>